<protein>
    <recommendedName>
        <fullName evidence="5">TAZ-type domain-containing protein</fullName>
    </recommendedName>
</protein>
<feature type="domain" description="TAZ-type" evidence="5">
    <location>
        <begin position="1"/>
        <end position="80"/>
    </location>
</feature>
<reference evidence="6" key="1">
    <citation type="journal article" date="2020" name="bioRxiv">
        <title>Comparative genomics of Chlamydomonas.</title>
        <authorList>
            <person name="Craig R.J."/>
            <person name="Hasan A.R."/>
            <person name="Ness R.W."/>
            <person name="Keightley P.D."/>
        </authorList>
    </citation>
    <scope>NUCLEOTIDE SEQUENCE</scope>
    <source>
        <strain evidence="6">CCAP 11/70</strain>
    </source>
</reference>
<evidence type="ECO:0000256" key="3">
    <source>
        <dbReference type="ARBA" id="ARBA00022833"/>
    </source>
</evidence>
<comment type="caution">
    <text evidence="6">The sequence shown here is derived from an EMBL/GenBank/DDBJ whole genome shotgun (WGS) entry which is preliminary data.</text>
</comment>
<name>A0A836BRP5_9CHLO</name>
<keyword evidence="2" id="KW-0863">Zinc-finger</keyword>
<organism evidence="6 7">
    <name type="scientific">Edaphochlamys debaryana</name>
    <dbReference type="NCBI Taxonomy" id="47281"/>
    <lineage>
        <taxon>Eukaryota</taxon>
        <taxon>Viridiplantae</taxon>
        <taxon>Chlorophyta</taxon>
        <taxon>core chlorophytes</taxon>
        <taxon>Chlorophyceae</taxon>
        <taxon>CS clade</taxon>
        <taxon>Chlamydomonadales</taxon>
        <taxon>Chlamydomonadales incertae sedis</taxon>
        <taxon>Edaphochlamys</taxon>
    </lineage>
</organism>
<gene>
    <name evidence="6" type="ORF">HYH03_014697</name>
</gene>
<evidence type="ECO:0000256" key="2">
    <source>
        <dbReference type="ARBA" id="ARBA00022771"/>
    </source>
</evidence>
<dbReference type="Gene3D" id="1.20.1020.10">
    <property type="entry name" value="TAZ domain"/>
    <property type="match status" value="1"/>
</dbReference>
<dbReference type="Pfam" id="PF02135">
    <property type="entry name" value="zf-TAZ"/>
    <property type="match status" value="1"/>
</dbReference>
<keyword evidence="3" id="KW-0862">Zinc</keyword>
<sequence length="306" mass="31415">MDEAAIANAGNWLRLSFHVATCNLAPCQLGDRCGAGKELLAHIVTCSGGACTLPACTSVKRLLRHWLVCQDPACRLCSGVWSDLSSFHPAGQGAPGPPQPQAPGSPEQPEHPGTPERAPPPELHPGSAASPSYSGGGAALEPRLSGGSFASPTTPGPSNGLAPAVASSPVAGAAAARASQQLQEATSYLKYILHSLMCRTARDLPSRAPGVAFWLGMLGDGLAAGNGAGATGPLPWPQAAPQPSAGQRLLHHRLTCRNTGCAMCSGTCDLFVRGNALRQELPVPQTLNQMDDIVQALSMALASFNL</sequence>
<dbReference type="InterPro" id="IPR035898">
    <property type="entry name" value="TAZ_dom_sf"/>
</dbReference>
<dbReference type="SMART" id="SM00551">
    <property type="entry name" value="ZnF_TAZ"/>
    <property type="match status" value="1"/>
</dbReference>
<dbReference type="GO" id="GO:0008270">
    <property type="term" value="F:zinc ion binding"/>
    <property type="evidence" value="ECO:0007669"/>
    <property type="project" value="UniProtKB-KW"/>
</dbReference>
<dbReference type="EMBL" id="JAEHOE010000109">
    <property type="protein sequence ID" value="KAG2486641.1"/>
    <property type="molecule type" value="Genomic_DNA"/>
</dbReference>
<dbReference type="OrthoDB" id="531944at2759"/>
<dbReference type="Proteomes" id="UP000612055">
    <property type="component" value="Unassembled WGS sequence"/>
</dbReference>
<accession>A0A836BRP5</accession>
<feature type="region of interest" description="Disordered" evidence="4">
    <location>
        <begin position="88"/>
        <end position="163"/>
    </location>
</feature>
<dbReference type="SUPFAM" id="SSF57933">
    <property type="entry name" value="TAZ domain"/>
    <property type="match status" value="1"/>
</dbReference>
<evidence type="ECO:0000313" key="6">
    <source>
        <dbReference type="EMBL" id="KAG2486641.1"/>
    </source>
</evidence>
<evidence type="ECO:0000256" key="1">
    <source>
        <dbReference type="ARBA" id="ARBA00022723"/>
    </source>
</evidence>
<keyword evidence="7" id="KW-1185">Reference proteome</keyword>
<evidence type="ECO:0000313" key="7">
    <source>
        <dbReference type="Proteomes" id="UP000612055"/>
    </source>
</evidence>
<proteinExistence type="predicted"/>
<evidence type="ECO:0000256" key="4">
    <source>
        <dbReference type="SAM" id="MobiDB-lite"/>
    </source>
</evidence>
<dbReference type="AlphaFoldDB" id="A0A836BRP5"/>
<keyword evidence="1" id="KW-0479">Metal-binding</keyword>
<feature type="compositionally biased region" description="Polar residues" evidence="4">
    <location>
        <begin position="148"/>
        <end position="157"/>
    </location>
</feature>
<evidence type="ECO:0000259" key="5">
    <source>
        <dbReference type="PROSITE" id="PS50134"/>
    </source>
</evidence>
<dbReference type="InterPro" id="IPR000197">
    <property type="entry name" value="Znf_TAZ"/>
</dbReference>
<dbReference type="PROSITE" id="PS50134">
    <property type="entry name" value="ZF_TAZ"/>
    <property type="match status" value="1"/>
</dbReference>